<dbReference type="InterPro" id="IPR016032">
    <property type="entry name" value="Sig_transdc_resp-reg_C-effctor"/>
</dbReference>
<dbReference type="GO" id="GO:0000156">
    <property type="term" value="F:phosphorelay response regulator activity"/>
    <property type="evidence" value="ECO:0007669"/>
    <property type="project" value="TreeGrafter"/>
</dbReference>
<comment type="function">
    <text evidence="7">May play the central regulatory role in sporulation. It may be an element of the effector pathway responsible for the activation of sporulation genes in response to nutritional stress. Spo0A may act in concert with spo0H (a sigma factor) to control the expression of some genes that are critical to the sporulation process.</text>
</comment>
<dbReference type="PROSITE" id="PS50110">
    <property type="entry name" value="RESPONSE_REGULATORY"/>
    <property type="match status" value="1"/>
</dbReference>
<dbReference type="AlphaFoldDB" id="A0A9D2P2P2"/>
<name>A0A9D2P2P2_9FIRM</name>
<evidence type="ECO:0000256" key="6">
    <source>
        <dbReference type="ARBA" id="ARBA00023163"/>
    </source>
</evidence>
<evidence type="ECO:0000259" key="12">
    <source>
        <dbReference type="PROSITE" id="PS51755"/>
    </source>
</evidence>
<dbReference type="SUPFAM" id="SSF52172">
    <property type="entry name" value="CheY-like"/>
    <property type="match status" value="1"/>
</dbReference>
<dbReference type="Gene3D" id="3.40.50.2300">
    <property type="match status" value="1"/>
</dbReference>
<keyword evidence="3" id="KW-0902">Two-component regulatory system</keyword>
<organism evidence="13 14">
    <name type="scientific">Candidatus Mediterraneibacter gallistercoris</name>
    <dbReference type="NCBI Taxonomy" id="2838671"/>
    <lineage>
        <taxon>Bacteria</taxon>
        <taxon>Bacillati</taxon>
        <taxon>Bacillota</taxon>
        <taxon>Clostridia</taxon>
        <taxon>Lachnospirales</taxon>
        <taxon>Lachnospiraceae</taxon>
        <taxon>Mediterraneibacter</taxon>
    </lineage>
</organism>
<accession>A0A9D2P2P2</accession>
<evidence type="ECO:0000313" key="14">
    <source>
        <dbReference type="Proteomes" id="UP000823895"/>
    </source>
</evidence>
<evidence type="ECO:0000256" key="1">
    <source>
        <dbReference type="ARBA" id="ARBA00018672"/>
    </source>
</evidence>
<dbReference type="EMBL" id="DWWI01000033">
    <property type="protein sequence ID" value="HJC42364.1"/>
    <property type="molecule type" value="Genomic_DNA"/>
</dbReference>
<feature type="region of interest" description="Disordered" evidence="10">
    <location>
        <begin position="220"/>
        <end position="246"/>
    </location>
</feature>
<dbReference type="Pfam" id="PF00486">
    <property type="entry name" value="Trans_reg_C"/>
    <property type="match status" value="1"/>
</dbReference>
<keyword evidence="2 8" id="KW-0597">Phosphoprotein</keyword>
<dbReference type="PANTHER" id="PTHR48111">
    <property type="entry name" value="REGULATOR OF RPOS"/>
    <property type="match status" value="1"/>
</dbReference>
<keyword evidence="5 9" id="KW-0238">DNA-binding</keyword>
<keyword evidence="6" id="KW-0804">Transcription</keyword>
<dbReference type="InterPro" id="IPR039420">
    <property type="entry name" value="WalR-like"/>
</dbReference>
<evidence type="ECO:0000256" key="4">
    <source>
        <dbReference type="ARBA" id="ARBA00023015"/>
    </source>
</evidence>
<dbReference type="SMART" id="SM00448">
    <property type="entry name" value="REC"/>
    <property type="match status" value="1"/>
</dbReference>
<dbReference type="GO" id="GO:0006355">
    <property type="term" value="P:regulation of DNA-templated transcription"/>
    <property type="evidence" value="ECO:0007669"/>
    <property type="project" value="InterPro"/>
</dbReference>
<gene>
    <name evidence="13" type="ORF">H9756_01550</name>
</gene>
<dbReference type="GO" id="GO:0032993">
    <property type="term" value="C:protein-DNA complex"/>
    <property type="evidence" value="ECO:0007669"/>
    <property type="project" value="TreeGrafter"/>
</dbReference>
<evidence type="ECO:0000256" key="2">
    <source>
        <dbReference type="ARBA" id="ARBA00022553"/>
    </source>
</evidence>
<comment type="caution">
    <text evidence="13">The sequence shown here is derived from an EMBL/GenBank/DDBJ whole genome shotgun (WGS) entry which is preliminary data.</text>
</comment>
<evidence type="ECO:0000256" key="3">
    <source>
        <dbReference type="ARBA" id="ARBA00023012"/>
    </source>
</evidence>
<dbReference type="InterPro" id="IPR001867">
    <property type="entry name" value="OmpR/PhoB-type_DNA-bd"/>
</dbReference>
<evidence type="ECO:0000256" key="10">
    <source>
        <dbReference type="SAM" id="MobiDB-lite"/>
    </source>
</evidence>
<dbReference type="Gene3D" id="1.10.10.10">
    <property type="entry name" value="Winged helix-like DNA-binding domain superfamily/Winged helix DNA-binding domain"/>
    <property type="match status" value="1"/>
</dbReference>
<dbReference type="Proteomes" id="UP000823895">
    <property type="component" value="Unassembled WGS sequence"/>
</dbReference>
<reference evidence="13" key="2">
    <citation type="submission" date="2021-04" db="EMBL/GenBank/DDBJ databases">
        <authorList>
            <person name="Gilroy R."/>
        </authorList>
    </citation>
    <scope>NUCLEOTIDE SEQUENCE</scope>
    <source>
        <strain evidence="13">CHK165-2605</strain>
    </source>
</reference>
<evidence type="ECO:0000259" key="11">
    <source>
        <dbReference type="PROSITE" id="PS50110"/>
    </source>
</evidence>
<protein>
    <recommendedName>
        <fullName evidence="1">Stage 0 sporulation protein A homolog</fullName>
    </recommendedName>
</protein>
<reference evidence="13" key="1">
    <citation type="journal article" date="2021" name="PeerJ">
        <title>Extensive microbial diversity within the chicken gut microbiome revealed by metagenomics and culture.</title>
        <authorList>
            <person name="Gilroy R."/>
            <person name="Ravi A."/>
            <person name="Getino M."/>
            <person name="Pursley I."/>
            <person name="Horton D.L."/>
            <person name="Alikhan N.F."/>
            <person name="Baker D."/>
            <person name="Gharbi K."/>
            <person name="Hall N."/>
            <person name="Watson M."/>
            <person name="Adriaenssens E.M."/>
            <person name="Foster-Nyarko E."/>
            <person name="Jarju S."/>
            <person name="Secka A."/>
            <person name="Antonio M."/>
            <person name="Oren A."/>
            <person name="Chaudhuri R.R."/>
            <person name="La Ragione R."/>
            <person name="Hildebrand F."/>
            <person name="Pallen M.J."/>
        </authorList>
    </citation>
    <scope>NUCLEOTIDE SEQUENCE</scope>
    <source>
        <strain evidence="13">CHK165-2605</strain>
    </source>
</reference>
<feature type="modified residue" description="4-aspartylphosphate" evidence="8">
    <location>
        <position position="52"/>
    </location>
</feature>
<dbReference type="CDD" id="cd17574">
    <property type="entry name" value="REC_OmpR"/>
    <property type="match status" value="1"/>
</dbReference>
<dbReference type="GO" id="GO:0005829">
    <property type="term" value="C:cytosol"/>
    <property type="evidence" value="ECO:0007669"/>
    <property type="project" value="TreeGrafter"/>
</dbReference>
<feature type="DNA-binding region" description="OmpR/PhoB-type" evidence="9">
    <location>
        <begin position="123"/>
        <end position="221"/>
    </location>
</feature>
<feature type="domain" description="OmpR/PhoB-type" evidence="12">
    <location>
        <begin position="123"/>
        <end position="221"/>
    </location>
</feature>
<dbReference type="InterPro" id="IPR001789">
    <property type="entry name" value="Sig_transdc_resp-reg_receiver"/>
</dbReference>
<dbReference type="GO" id="GO:0000976">
    <property type="term" value="F:transcription cis-regulatory region binding"/>
    <property type="evidence" value="ECO:0007669"/>
    <property type="project" value="TreeGrafter"/>
</dbReference>
<dbReference type="CDD" id="cd00383">
    <property type="entry name" value="trans_reg_C"/>
    <property type="match status" value="1"/>
</dbReference>
<dbReference type="InterPro" id="IPR011006">
    <property type="entry name" value="CheY-like_superfamily"/>
</dbReference>
<dbReference type="SMART" id="SM00862">
    <property type="entry name" value="Trans_reg_C"/>
    <property type="match status" value="1"/>
</dbReference>
<proteinExistence type="predicted"/>
<evidence type="ECO:0000256" key="8">
    <source>
        <dbReference type="PROSITE-ProRule" id="PRU00169"/>
    </source>
</evidence>
<dbReference type="PANTHER" id="PTHR48111:SF40">
    <property type="entry name" value="PHOSPHATE REGULON TRANSCRIPTIONAL REGULATORY PROTEIN PHOB"/>
    <property type="match status" value="1"/>
</dbReference>
<dbReference type="Pfam" id="PF00072">
    <property type="entry name" value="Response_reg"/>
    <property type="match status" value="1"/>
</dbReference>
<dbReference type="PROSITE" id="PS51755">
    <property type="entry name" value="OMPR_PHOB"/>
    <property type="match status" value="1"/>
</dbReference>
<dbReference type="SUPFAM" id="SSF46894">
    <property type="entry name" value="C-terminal effector domain of the bipartite response regulators"/>
    <property type="match status" value="1"/>
</dbReference>
<dbReference type="InterPro" id="IPR036388">
    <property type="entry name" value="WH-like_DNA-bd_sf"/>
</dbReference>
<evidence type="ECO:0000256" key="5">
    <source>
        <dbReference type="ARBA" id="ARBA00023125"/>
    </source>
</evidence>
<evidence type="ECO:0000256" key="9">
    <source>
        <dbReference type="PROSITE-ProRule" id="PRU01091"/>
    </source>
</evidence>
<evidence type="ECO:0000256" key="7">
    <source>
        <dbReference type="ARBA" id="ARBA00024867"/>
    </source>
</evidence>
<evidence type="ECO:0000313" key="13">
    <source>
        <dbReference type="EMBL" id="HJC42364.1"/>
    </source>
</evidence>
<keyword evidence="4" id="KW-0805">Transcription regulation</keyword>
<feature type="domain" description="Response regulatory" evidence="11">
    <location>
        <begin position="3"/>
        <end position="116"/>
    </location>
</feature>
<sequence>MKRIAVVEDEPLMREELALMLRRAGYETAEISEFDHVTKQLEELTPDLVVLDLNLPGVSGFQICREIKGRSPFPVLVLTSRDQMKDELRALELGADEYLTKPCRRERFLARVSNVLKRYEGRANLLEGPGFLLDRQTYTLYINNSSIVLPKNQGKLLEIFLSRSDRTVAKDDLCTALWGTTEFIDENALQVNLTRLKKTMAGLGMRQKIAPVRGVGYRLEHEEGSENDPGENPGQDTDLGNEEESL</sequence>